<reference evidence="2" key="1">
    <citation type="journal article" date="2012" name="Science">
        <title>Fermentation, hydrogen, and sulfur metabolism in multiple uncultivated bacterial phyla.</title>
        <authorList>
            <person name="Wrighton K.C."/>
            <person name="Thomas B.C."/>
            <person name="Sharon I."/>
            <person name="Miller C.S."/>
            <person name="Castelle C.J."/>
            <person name="VerBerkmoes N.C."/>
            <person name="Wilkins M.J."/>
            <person name="Hettich R.L."/>
            <person name="Lipton M.S."/>
            <person name="Williams K.H."/>
            <person name="Long P.E."/>
            <person name="Banfield J.F."/>
        </authorList>
    </citation>
    <scope>NUCLEOTIDE SEQUENCE [LARGE SCALE GENOMIC DNA]</scope>
</reference>
<comment type="caution">
    <text evidence="2">The sequence shown here is derived from an EMBL/GenBank/DDBJ whole genome shotgun (WGS) entry which is preliminary data.</text>
</comment>
<organism evidence="2">
    <name type="scientific">uncultured bacterium</name>
    <name type="common">gcode 4</name>
    <dbReference type="NCBI Taxonomy" id="1234023"/>
    <lineage>
        <taxon>Bacteria</taxon>
        <taxon>environmental samples</taxon>
    </lineage>
</organism>
<sequence>MKNLVIVESPAKSATIKKFLG</sequence>
<evidence type="ECO:0000313" key="2">
    <source>
        <dbReference type="EMBL" id="EKD24996.1"/>
    </source>
</evidence>
<evidence type="ECO:0000259" key="1">
    <source>
        <dbReference type="PROSITE" id="PS50880"/>
    </source>
</evidence>
<accession>K1XIF6</accession>
<feature type="domain" description="Toprim" evidence="1">
    <location>
        <begin position="2"/>
        <end position="21"/>
    </location>
</feature>
<proteinExistence type="predicted"/>
<feature type="non-terminal residue" evidence="2">
    <location>
        <position position="21"/>
    </location>
</feature>
<dbReference type="EMBL" id="AMFJ01036140">
    <property type="protein sequence ID" value="EKD24996.1"/>
    <property type="molecule type" value="Genomic_DNA"/>
</dbReference>
<name>K1XIF6_9BACT</name>
<gene>
    <name evidence="2" type="ORF">ACD_80C00133G0002</name>
</gene>
<protein>
    <recommendedName>
        <fullName evidence="1">Toprim domain-containing protein</fullName>
    </recommendedName>
</protein>
<dbReference type="InterPro" id="IPR006171">
    <property type="entry name" value="TOPRIM_dom"/>
</dbReference>
<dbReference type="PROSITE" id="PS50880">
    <property type="entry name" value="TOPRIM"/>
    <property type="match status" value="1"/>
</dbReference>
<dbReference type="AlphaFoldDB" id="K1XIF6"/>